<name>A0AAW1TDL8_9CHLO</name>
<feature type="compositionally biased region" description="Acidic residues" evidence="1">
    <location>
        <begin position="86"/>
        <end position="95"/>
    </location>
</feature>
<evidence type="ECO:0000313" key="4">
    <source>
        <dbReference type="Proteomes" id="UP001485043"/>
    </source>
</evidence>
<protein>
    <recommendedName>
        <fullName evidence="2">VPS8-like TPR-like repeats domain-containing protein</fullName>
    </recommendedName>
</protein>
<reference evidence="3 4" key="1">
    <citation type="journal article" date="2024" name="Nat. Commun.">
        <title>Phylogenomics reveals the evolutionary origins of lichenization in chlorophyte algae.</title>
        <authorList>
            <person name="Puginier C."/>
            <person name="Libourel C."/>
            <person name="Otte J."/>
            <person name="Skaloud P."/>
            <person name="Haon M."/>
            <person name="Grisel S."/>
            <person name="Petersen M."/>
            <person name="Berrin J.G."/>
            <person name="Delaux P.M."/>
            <person name="Dal Grande F."/>
            <person name="Keller J."/>
        </authorList>
    </citation>
    <scope>NUCLEOTIDE SEQUENCE [LARGE SCALE GENOMIC DNA]</scope>
    <source>
        <strain evidence="3 4">SAG 2523</strain>
    </source>
</reference>
<feature type="domain" description="VPS8-like TPR-like repeats" evidence="2">
    <location>
        <begin position="26"/>
        <end position="70"/>
    </location>
</feature>
<dbReference type="Proteomes" id="UP001485043">
    <property type="component" value="Unassembled WGS sequence"/>
</dbReference>
<sequence>MAFTFQLLKSDYAGHVPLRIIAERILAHHAADQFGDFRGTLLGLLAAYAYESSILAAATRLVSSDAFQALFSLYQSHVRSTLPSEPEAEPQDSSDQETAAAAGESSAAGPSSLADSGTAGQRKRTSRMVSAALPAFRWPQRHRQSADMAGLALAPFADTAMEQHEIDKRAAAPPRYLDADASPGSPLHRGGVDLEYLRLHDIQMR</sequence>
<dbReference type="Pfam" id="PF25066">
    <property type="entry name" value="TPR_VPS8_2"/>
    <property type="match status" value="1"/>
</dbReference>
<dbReference type="InterPro" id="IPR059070">
    <property type="entry name" value="TPR_VPS8_2"/>
</dbReference>
<proteinExistence type="predicted"/>
<organism evidence="3 4">
    <name type="scientific">Apatococcus fuscideae</name>
    <dbReference type="NCBI Taxonomy" id="2026836"/>
    <lineage>
        <taxon>Eukaryota</taxon>
        <taxon>Viridiplantae</taxon>
        <taxon>Chlorophyta</taxon>
        <taxon>core chlorophytes</taxon>
        <taxon>Trebouxiophyceae</taxon>
        <taxon>Chlorellales</taxon>
        <taxon>Chlorellaceae</taxon>
        <taxon>Apatococcus</taxon>
    </lineage>
</organism>
<accession>A0AAW1TDL8</accession>
<comment type="caution">
    <text evidence="3">The sequence shown here is derived from an EMBL/GenBank/DDBJ whole genome shotgun (WGS) entry which is preliminary data.</text>
</comment>
<feature type="region of interest" description="Disordered" evidence="1">
    <location>
        <begin position="81"/>
        <end position="126"/>
    </location>
</feature>
<evidence type="ECO:0000313" key="3">
    <source>
        <dbReference type="EMBL" id="KAK9867045.1"/>
    </source>
</evidence>
<keyword evidence="4" id="KW-1185">Reference proteome</keyword>
<evidence type="ECO:0000259" key="2">
    <source>
        <dbReference type="Pfam" id="PF25066"/>
    </source>
</evidence>
<dbReference type="AlphaFoldDB" id="A0AAW1TDL8"/>
<evidence type="ECO:0000256" key="1">
    <source>
        <dbReference type="SAM" id="MobiDB-lite"/>
    </source>
</evidence>
<feature type="compositionally biased region" description="Low complexity" evidence="1">
    <location>
        <begin position="99"/>
        <end position="114"/>
    </location>
</feature>
<gene>
    <name evidence="3" type="ORF">WJX84_002775</name>
</gene>
<dbReference type="EMBL" id="JALJOV010000114">
    <property type="protein sequence ID" value="KAK9867045.1"/>
    <property type="molecule type" value="Genomic_DNA"/>
</dbReference>